<feature type="domain" description="C2H2-type" evidence="3">
    <location>
        <begin position="1149"/>
        <end position="1185"/>
    </location>
</feature>
<feature type="region of interest" description="Disordered" evidence="2">
    <location>
        <begin position="466"/>
        <end position="488"/>
    </location>
</feature>
<feature type="compositionally biased region" description="Pro residues" evidence="2">
    <location>
        <begin position="539"/>
        <end position="554"/>
    </location>
</feature>
<dbReference type="RefSeq" id="XP_025362353.1">
    <property type="nucleotide sequence ID" value="XM_025503689.1"/>
</dbReference>
<dbReference type="Gene3D" id="3.30.160.60">
    <property type="entry name" value="Classic Zinc Finger"/>
    <property type="match status" value="1"/>
</dbReference>
<feature type="compositionally biased region" description="Polar residues" evidence="2">
    <location>
        <begin position="159"/>
        <end position="173"/>
    </location>
</feature>
<feature type="compositionally biased region" description="Gly residues" evidence="2">
    <location>
        <begin position="896"/>
        <end position="906"/>
    </location>
</feature>
<keyword evidence="5" id="KW-1185">Reference proteome</keyword>
<feature type="compositionally biased region" description="Polar residues" evidence="2">
    <location>
        <begin position="972"/>
        <end position="985"/>
    </location>
</feature>
<evidence type="ECO:0000259" key="3">
    <source>
        <dbReference type="PROSITE" id="PS50157"/>
    </source>
</evidence>
<feature type="compositionally biased region" description="Low complexity" evidence="2">
    <location>
        <begin position="1033"/>
        <end position="1058"/>
    </location>
</feature>
<evidence type="ECO:0000256" key="2">
    <source>
        <dbReference type="SAM" id="MobiDB-lite"/>
    </source>
</evidence>
<feature type="compositionally biased region" description="Acidic residues" evidence="2">
    <location>
        <begin position="1059"/>
        <end position="1073"/>
    </location>
</feature>
<keyword evidence="1" id="KW-0862">Zinc</keyword>
<feature type="compositionally biased region" description="Low complexity" evidence="2">
    <location>
        <begin position="986"/>
        <end position="999"/>
    </location>
</feature>
<gene>
    <name evidence="4" type="ORF">BDZ90DRAFT_170721</name>
</gene>
<dbReference type="PROSITE" id="PS50157">
    <property type="entry name" value="ZINC_FINGER_C2H2_2"/>
    <property type="match status" value="2"/>
</dbReference>
<feature type="compositionally biased region" description="Polar residues" evidence="2">
    <location>
        <begin position="951"/>
        <end position="961"/>
    </location>
</feature>
<feature type="compositionally biased region" description="Gly residues" evidence="2">
    <location>
        <begin position="182"/>
        <end position="192"/>
    </location>
</feature>
<evidence type="ECO:0000313" key="5">
    <source>
        <dbReference type="Proteomes" id="UP000245884"/>
    </source>
</evidence>
<feature type="compositionally biased region" description="Gly residues" evidence="2">
    <location>
        <begin position="1005"/>
        <end position="1017"/>
    </location>
</feature>
<evidence type="ECO:0000256" key="1">
    <source>
        <dbReference type="PROSITE-ProRule" id="PRU00042"/>
    </source>
</evidence>
<dbReference type="Proteomes" id="UP000245884">
    <property type="component" value="Unassembled WGS sequence"/>
</dbReference>
<sequence>MRERLAHHVSAPECGRRSQAARLWSSGDFELRWRALPYEIRRGRDVDDRQQQQQRIGHYEGLNALHHQPTAVVFPSPSSHCSTAREPVLLESRKRAGHSGTTPLQHHLTPSVHYTAMQPEAASTGAGHDFVLFDDSYGPGGMPSSSSSGSTSTLAEAMGSSSAFPSMSRSKPSFTEYRGPASVGGGSGGGDSPFGSPASRLEDDFPVTGAGGGSRPSSVGSHGSGTLSAATGIPNRKRQRGNDGRGHSSTTSLTGLAAAMGATSSNPSHQRQGSASRGYRQRHSISDDRPIPGLADTTLSNSGDDWSLADTSPQNPPSGSFGPPIGALSLGGGDGSAEQFASLFPELSQQQQQQQQQIQQNVAAMKFQPQAHMASFPNYAVQGAMPGSNAMFPASQPTPAQEAFARQQVRQELASVDQRALRGPLRDLAQGNNNVSSGGFMPTAPAQPNFEADLIAAAQSFAANSQANRGRMGDSRAPGIGLGPKQADPLALNQQQGNVDQQRNLLFPGPGINGGGTWQPDYAAPVAWSQADPDQQMQPSPPNQGGPPHRPPVGPRKRSNSFDASFLPASRPWFSQSPPQQPDMAAQNALGVAPANSLQTGPGGVGMGTGTGWTGEPTNNFNAFDLSGGQALGQTKPQRKPLTRDRSGLTVSPREMYLDASASDEGKNGLAGWSGPQLANMDANQILSQLLMSAGKDGSQVSTPKGQPNMPTYLSKPPMLRADTIRPSDSQPAAPMMGGDRHAPPTAGSSASSGLSLFSPASSDTTPDTDDSDEKPFHGSNDNFSRADYEALLRAQPQFAQPLPPPPPIQQSQRSTAPTRRPANMPRFLPSSSSSSEDEDEDSGHLVPGRVMGPHGPQSVNGGRGGAFGGSSSASSSGGGQSSYLDKPLPSQPLGRGRGLQGGYGYMPGSAESGLAIDPAEAMKSNAIDATMTPANNAAGGEAPSMRGSGASLNGGSSEASNIGGEADDGSISPSIRSGAQAITPQQGQQGFARQQFQQMRGPPGMIGSGQGRGAFGTQGSQIAAPPTVTQASSLSAPSSRRSSNASSSSNGSQWEGPDAAEEDDDEEEDYEPGEGGGARKPRGGRGAPTAQKKAAAARRSGGAGAGGAAAGQRKSVSDSAPFSGGDASSDPALAGFHPGGVSTHGSVTVCEYVSPLTGSRCGTEFHRPYDLARHRETIHAKEEASLVRQGKLSKEQCRVLYVEVDPARSQATQEWKCDGRNGCGSVFSRKDALQRHRRLRNH</sequence>
<feature type="region of interest" description="Disordered" evidence="2">
    <location>
        <begin position="928"/>
        <end position="1135"/>
    </location>
</feature>
<keyword evidence="1" id="KW-0863">Zinc-finger</keyword>
<feature type="compositionally biased region" description="Polar residues" evidence="2">
    <location>
        <begin position="1018"/>
        <end position="1032"/>
    </location>
</feature>
<dbReference type="Pfam" id="PF00096">
    <property type="entry name" value="zf-C2H2"/>
    <property type="match status" value="1"/>
</dbReference>
<feature type="region of interest" description="Disordered" evidence="2">
    <location>
        <begin position="695"/>
        <end position="913"/>
    </location>
</feature>
<feature type="compositionally biased region" description="Polar residues" evidence="2">
    <location>
        <begin position="297"/>
        <end position="313"/>
    </location>
</feature>
<dbReference type="InterPro" id="IPR013087">
    <property type="entry name" value="Znf_C2H2_type"/>
</dbReference>
<dbReference type="EMBL" id="KZ819667">
    <property type="protein sequence ID" value="PWN27741.1"/>
    <property type="molecule type" value="Genomic_DNA"/>
</dbReference>
<dbReference type="GO" id="GO:0008270">
    <property type="term" value="F:zinc ion binding"/>
    <property type="evidence" value="ECO:0007669"/>
    <property type="project" value="UniProtKB-KW"/>
</dbReference>
<feature type="compositionally biased region" description="Polar residues" evidence="2">
    <location>
        <begin position="699"/>
        <end position="712"/>
    </location>
</feature>
<feature type="compositionally biased region" description="Polar residues" evidence="2">
    <location>
        <begin position="215"/>
        <end position="229"/>
    </location>
</feature>
<feature type="domain" description="C2H2-type" evidence="3">
    <location>
        <begin position="1216"/>
        <end position="1243"/>
    </location>
</feature>
<feature type="region of interest" description="Disordered" evidence="2">
    <location>
        <begin position="529"/>
        <end position="584"/>
    </location>
</feature>
<accession>A0A316UTR0</accession>
<protein>
    <recommendedName>
        <fullName evidence="3">C2H2-type domain-containing protein</fullName>
    </recommendedName>
</protein>
<reference evidence="4 5" key="1">
    <citation type="journal article" date="2018" name="Mol. Biol. Evol.">
        <title>Broad Genomic Sampling Reveals a Smut Pathogenic Ancestry of the Fungal Clade Ustilaginomycotina.</title>
        <authorList>
            <person name="Kijpornyongpan T."/>
            <person name="Mondo S.J."/>
            <person name="Barry K."/>
            <person name="Sandor L."/>
            <person name="Lee J."/>
            <person name="Lipzen A."/>
            <person name="Pangilinan J."/>
            <person name="LaButti K."/>
            <person name="Hainaut M."/>
            <person name="Henrissat B."/>
            <person name="Grigoriev I.V."/>
            <person name="Spatafora J.W."/>
            <person name="Aime M.C."/>
        </authorList>
    </citation>
    <scope>NUCLEOTIDE SEQUENCE [LARGE SCALE GENOMIC DNA]</scope>
    <source>
        <strain evidence="4 5">MCA 5214</strain>
    </source>
</reference>
<dbReference type="OrthoDB" id="8922241at2759"/>
<feature type="compositionally biased region" description="Low complexity" evidence="2">
    <location>
        <begin position="744"/>
        <end position="766"/>
    </location>
</feature>
<dbReference type="STRING" id="1569628.A0A316UTR0"/>
<feature type="compositionally biased region" description="Low complexity" evidence="2">
    <location>
        <begin position="142"/>
        <end position="153"/>
    </location>
</feature>
<name>A0A316UTR0_9BASI</name>
<proteinExistence type="predicted"/>
<evidence type="ECO:0000313" key="4">
    <source>
        <dbReference type="EMBL" id="PWN27741.1"/>
    </source>
</evidence>
<feature type="compositionally biased region" description="Polar residues" evidence="2">
    <location>
        <begin position="262"/>
        <end position="275"/>
    </location>
</feature>
<feature type="region of interest" description="Disordered" evidence="2">
    <location>
        <begin position="140"/>
        <end position="338"/>
    </location>
</feature>
<dbReference type="AlphaFoldDB" id="A0A316UTR0"/>
<feature type="compositionally biased region" description="Low complexity" evidence="2">
    <location>
        <begin position="1088"/>
        <end position="1101"/>
    </location>
</feature>
<keyword evidence="1" id="KW-0479">Metal-binding</keyword>
<dbReference type="GeneID" id="37025512"/>
<organism evidence="4 5">
    <name type="scientific">Jaminaea rosea</name>
    <dbReference type="NCBI Taxonomy" id="1569628"/>
    <lineage>
        <taxon>Eukaryota</taxon>
        <taxon>Fungi</taxon>
        <taxon>Dikarya</taxon>
        <taxon>Basidiomycota</taxon>
        <taxon>Ustilaginomycotina</taxon>
        <taxon>Exobasidiomycetes</taxon>
        <taxon>Microstromatales</taxon>
        <taxon>Microstromatales incertae sedis</taxon>
        <taxon>Jaminaea</taxon>
    </lineage>
</organism>